<evidence type="ECO:0000256" key="9">
    <source>
        <dbReference type="ARBA" id="ARBA00023136"/>
    </source>
</evidence>
<evidence type="ECO:0000313" key="15">
    <source>
        <dbReference type="EMBL" id="RBP44318.1"/>
    </source>
</evidence>
<dbReference type="InterPro" id="IPR037066">
    <property type="entry name" value="Plug_dom_sf"/>
</dbReference>
<feature type="domain" description="TonB-dependent receptor-like beta-barrel" evidence="13">
    <location>
        <begin position="346"/>
        <end position="776"/>
    </location>
</feature>
<keyword evidence="4" id="KW-0410">Iron transport</keyword>
<evidence type="ECO:0000256" key="12">
    <source>
        <dbReference type="RuleBase" id="RU003357"/>
    </source>
</evidence>
<organism evidence="15 16">
    <name type="scientific">Roseimicrobium gellanilyticum</name>
    <dbReference type="NCBI Taxonomy" id="748857"/>
    <lineage>
        <taxon>Bacteria</taxon>
        <taxon>Pseudomonadati</taxon>
        <taxon>Verrucomicrobiota</taxon>
        <taxon>Verrucomicrobiia</taxon>
        <taxon>Verrucomicrobiales</taxon>
        <taxon>Verrucomicrobiaceae</taxon>
        <taxon>Roseimicrobium</taxon>
    </lineage>
</organism>
<comment type="subcellular location">
    <subcellularLocation>
        <location evidence="1 11">Cell outer membrane</location>
        <topology evidence="1 11">Multi-pass membrane protein</topology>
    </subcellularLocation>
</comment>
<sequence length="821" mass="90587">MRHRVRHHEWHKGKGRLVGAGPKALDCGSLLPLFSAQPAARSIAAKPPIIPFIRVAMLPAGAAIATAGCGLFKAAAGCTQSKAFGPAATFALTRALISITPMKPFLSQSLLASLAAALVPVSLSAQESAPQELAPIVVTGKAEDLVGVASTASQGRASSEDLLSRPVLRRGEILEIIPGVIITQHAGGGKANQYFLRGFNLDHGTDFAVSVEGMPMNMRTHAHGQGYTDLNPLIPELLQGVEYRKGTFAAADGDLSTAGSANFLFFNQLPHNQATFEIGEDNYYRGLIAGSIMLDAPEAAPSVAADPKNPKNVGKNPVQPVSSGVTSGLTYALEYNTYDGPWVHPDDFKRWNGMLRYFHGDEDNFFTVTFMGYHADWNSSDQIPKRAIEDGRLDRFGTVDPTTLGESQRYSLNATFQTRDGDVVTRGNAYAIYYDLDLFSNFTYFLDYPDRGDQFEQKESRWIFGGNIARTWENAEFFGHEAEYTLGFQTRHDVIGDIGLYRTEARRRFLTVREDEVYEASAGIYGEAKTHWTDWFRTVAGLRADGYYFDTQSSTLSANEGDEFDGIISPKISAIFGPWHETELYLSYGMGFHSNDARGVNTVIDPGSGDRVDKVDPLVRTQSAEIGVRSQVMPNLTTTLALFWIESDSELVYIGDAGTNEAGPGSRRYGLEFASYWRPVEWFTLDAEIALTHARFTDSGNDDYIPSSVPLMFSGGITLGAHGQEEGPFASIRARAFDRRPLIEDNSVKGKSSFLVNAGIGYRKKNWEAAVECLNLFDREDNDIEYFYTSRLQGERAEGYDDIHLHPTEPRTFRVRLTYKF</sequence>
<evidence type="ECO:0000256" key="7">
    <source>
        <dbReference type="ARBA" id="ARBA00023065"/>
    </source>
</evidence>
<dbReference type="Pfam" id="PF00593">
    <property type="entry name" value="TonB_dep_Rec_b-barrel"/>
    <property type="match status" value="1"/>
</dbReference>
<evidence type="ECO:0000256" key="5">
    <source>
        <dbReference type="ARBA" id="ARBA00022692"/>
    </source>
</evidence>
<comment type="caution">
    <text evidence="15">The sequence shown here is derived from an EMBL/GenBank/DDBJ whole genome shotgun (WGS) entry which is preliminary data.</text>
</comment>
<dbReference type="PANTHER" id="PTHR32552">
    <property type="entry name" value="FERRICHROME IRON RECEPTOR-RELATED"/>
    <property type="match status" value="1"/>
</dbReference>
<dbReference type="EMBL" id="QNRR01000004">
    <property type="protein sequence ID" value="RBP44318.1"/>
    <property type="molecule type" value="Genomic_DNA"/>
</dbReference>
<evidence type="ECO:0000256" key="10">
    <source>
        <dbReference type="ARBA" id="ARBA00023237"/>
    </source>
</evidence>
<dbReference type="Gene3D" id="2.40.170.20">
    <property type="entry name" value="TonB-dependent receptor, beta-barrel domain"/>
    <property type="match status" value="1"/>
</dbReference>
<evidence type="ECO:0000256" key="11">
    <source>
        <dbReference type="PROSITE-ProRule" id="PRU01360"/>
    </source>
</evidence>
<evidence type="ECO:0000256" key="4">
    <source>
        <dbReference type="ARBA" id="ARBA00022496"/>
    </source>
</evidence>
<dbReference type="InterPro" id="IPR039426">
    <property type="entry name" value="TonB-dep_rcpt-like"/>
</dbReference>
<dbReference type="PANTHER" id="PTHR32552:SF81">
    <property type="entry name" value="TONB-DEPENDENT OUTER MEMBRANE RECEPTOR"/>
    <property type="match status" value="1"/>
</dbReference>
<keyword evidence="10 11" id="KW-0998">Cell outer membrane</keyword>
<dbReference type="InterPro" id="IPR012910">
    <property type="entry name" value="Plug_dom"/>
</dbReference>
<dbReference type="InterPro" id="IPR000531">
    <property type="entry name" value="Beta-barrel_TonB"/>
</dbReference>
<keyword evidence="15" id="KW-0675">Receptor</keyword>
<dbReference type="InterPro" id="IPR036942">
    <property type="entry name" value="Beta-barrel_TonB_sf"/>
</dbReference>
<dbReference type="SUPFAM" id="SSF56935">
    <property type="entry name" value="Porins"/>
    <property type="match status" value="1"/>
</dbReference>
<dbReference type="OrthoDB" id="99480at2"/>
<dbReference type="PROSITE" id="PS52016">
    <property type="entry name" value="TONB_DEPENDENT_REC_3"/>
    <property type="match status" value="1"/>
</dbReference>
<evidence type="ECO:0000256" key="2">
    <source>
        <dbReference type="ARBA" id="ARBA00022448"/>
    </source>
</evidence>
<gene>
    <name evidence="15" type="ORF">DES53_104137</name>
</gene>
<accession>A0A366HME2</accession>
<dbReference type="Pfam" id="PF07715">
    <property type="entry name" value="Plug"/>
    <property type="match status" value="1"/>
</dbReference>
<dbReference type="Proteomes" id="UP000253426">
    <property type="component" value="Unassembled WGS sequence"/>
</dbReference>
<feature type="domain" description="TonB-dependent receptor plug" evidence="14">
    <location>
        <begin position="157"/>
        <end position="259"/>
    </location>
</feature>
<evidence type="ECO:0000256" key="3">
    <source>
        <dbReference type="ARBA" id="ARBA00022452"/>
    </source>
</evidence>
<dbReference type="GO" id="GO:0006826">
    <property type="term" value="P:iron ion transport"/>
    <property type="evidence" value="ECO:0007669"/>
    <property type="project" value="UniProtKB-KW"/>
</dbReference>
<proteinExistence type="inferred from homology"/>
<keyword evidence="16" id="KW-1185">Reference proteome</keyword>
<evidence type="ECO:0000256" key="8">
    <source>
        <dbReference type="ARBA" id="ARBA00023077"/>
    </source>
</evidence>
<keyword evidence="9 11" id="KW-0472">Membrane</keyword>
<keyword evidence="2 11" id="KW-0813">Transport</keyword>
<evidence type="ECO:0000259" key="13">
    <source>
        <dbReference type="Pfam" id="PF00593"/>
    </source>
</evidence>
<keyword evidence="8 12" id="KW-0798">TonB box</keyword>
<keyword evidence="7" id="KW-0406">Ion transport</keyword>
<comment type="similarity">
    <text evidence="11 12">Belongs to the TonB-dependent receptor family.</text>
</comment>
<dbReference type="Gene3D" id="2.170.130.10">
    <property type="entry name" value="TonB-dependent receptor, plug domain"/>
    <property type="match status" value="1"/>
</dbReference>
<keyword evidence="6" id="KW-0408">Iron</keyword>
<reference evidence="15 16" key="1">
    <citation type="submission" date="2018-06" db="EMBL/GenBank/DDBJ databases">
        <title>Genomic Encyclopedia of Type Strains, Phase IV (KMG-IV): sequencing the most valuable type-strain genomes for metagenomic binning, comparative biology and taxonomic classification.</title>
        <authorList>
            <person name="Goeker M."/>
        </authorList>
    </citation>
    <scope>NUCLEOTIDE SEQUENCE [LARGE SCALE GENOMIC DNA]</scope>
    <source>
        <strain evidence="15 16">DSM 25532</strain>
    </source>
</reference>
<protein>
    <submittedName>
        <fullName evidence="15">Outer membrane receptor protein involved in Fe transport</fullName>
    </submittedName>
</protein>
<evidence type="ECO:0000256" key="6">
    <source>
        <dbReference type="ARBA" id="ARBA00023004"/>
    </source>
</evidence>
<name>A0A366HME2_9BACT</name>
<dbReference type="GO" id="GO:0009279">
    <property type="term" value="C:cell outer membrane"/>
    <property type="evidence" value="ECO:0007669"/>
    <property type="project" value="UniProtKB-SubCell"/>
</dbReference>
<keyword evidence="3 11" id="KW-1134">Transmembrane beta strand</keyword>
<evidence type="ECO:0000259" key="14">
    <source>
        <dbReference type="Pfam" id="PF07715"/>
    </source>
</evidence>
<dbReference type="AlphaFoldDB" id="A0A366HME2"/>
<evidence type="ECO:0000256" key="1">
    <source>
        <dbReference type="ARBA" id="ARBA00004571"/>
    </source>
</evidence>
<keyword evidence="5 11" id="KW-0812">Transmembrane</keyword>
<evidence type="ECO:0000313" key="16">
    <source>
        <dbReference type="Proteomes" id="UP000253426"/>
    </source>
</evidence>